<dbReference type="Pfam" id="PF00572">
    <property type="entry name" value="Ribosomal_L13"/>
    <property type="match status" value="1"/>
</dbReference>
<organism evidence="5 7">
    <name type="scientific">Dracunculus medinensis</name>
    <name type="common">Guinea worm</name>
    <dbReference type="NCBI Taxonomy" id="318479"/>
    <lineage>
        <taxon>Eukaryota</taxon>
        <taxon>Metazoa</taxon>
        <taxon>Ecdysozoa</taxon>
        <taxon>Nematoda</taxon>
        <taxon>Chromadorea</taxon>
        <taxon>Rhabditida</taxon>
        <taxon>Spirurina</taxon>
        <taxon>Dracunculoidea</taxon>
        <taxon>Dracunculidae</taxon>
        <taxon>Dracunculus</taxon>
    </lineage>
</organism>
<evidence type="ECO:0000313" key="7">
    <source>
        <dbReference type="WBParaSite" id="DME_0000441101-mRNA-1"/>
    </source>
</evidence>
<name>A0A0N4UB50_DRAME</name>
<dbReference type="STRING" id="318479.A0A0N4UB50"/>
<dbReference type="PIRSF" id="PIRSF002181">
    <property type="entry name" value="Ribosomal_L13"/>
    <property type="match status" value="1"/>
</dbReference>
<dbReference type="InterPro" id="IPR036899">
    <property type="entry name" value="Ribosomal_uL13_sf"/>
</dbReference>
<keyword evidence="2" id="KW-0689">Ribosomal protein</keyword>
<keyword evidence="3" id="KW-0687">Ribonucleoprotein</keyword>
<dbReference type="Proteomes" id="UP000038040">
    <property type="component" value="Unplaced"/>
</dbReference>
<dbReference type="PANTHER" id="PTHR11545:SF2">
    <property type="entry name" value="LARGE RIBOSOMAL SUBUNIT PROTEIN UL13M"/>
    <property type="match status" value="1"/>
</dbReference>
<dbReference type="EMBL" id="UYYG01001167">
    <property type="protein sequence ID" value="VDN58321.1"/>
    <property type="molecule type" value="Genomic_DNA"/>
</dbReference>
<dbReference type="GO" id="GO:0006412">
    <property type="term" value="P:translation"/>
    <property type="evidence" value="ECO:0007669"/>
    <property type="project" value="InterPro"/>
</dbReference>
<proteinExistence type="inferred from homology"/>
<keyword evidence="6" id="KW-1185">Reference proteome</keyword>
<sequence>MSISRFQRVKQWLLFSRQWHLIDATFQDADKLGEKVAKYLSGRHKPIFHPETDCGDHVVVINCKDVAMHAFDWKHLSYFYNRGYPRSKKKLPAWTIHDYDPCRIVFLAVYKHLGSRTPRRLFIERLHLFANDSMPEFVRKNIGAQIEQVQSVPKKSTEYTAEERSNFPRVFKYPDTHFVDWEKPVPPIERYTNEDRMKK</sequence>
<dbReference type="OrthoDB" id="274622at2759"/>
<evidence type="ECO:0000256" key="3">
    <source>
        <dbReference type="ARBA" id="ARBA00023274"/>
    </source>
</evidence>
<accession>A0A0N4UB50</accession>
<gene>
    <name evidence="4" type="ORF">DME_LOCUS8294</name>
</gene>
<dbReference type="CDD" id="cd00392">
    <property type="entry name" value="Ribosomal_L13"/>
    <property type="match status" value="1"/>
</dbReference>
<comment type="similarity">
    <text evidence="1">Belongs to the universal ribosomal protein uL13 family.</text>
</comment>
<protein>
    <submittedName>
        <fullName evidence="7">39S ribosomal protein L13, mitochondrial</fullName>
    </submittedName>
</protein>
<dbReference type="GO" id="GO:0005762">
    <property type="term" value="C:mitochondrial large ribosomal subunit"/>
    <property type="evidence" value="ECO:0007669"/>
    <property type="project" value="TreeGrafter"/>
</dbReference>
<evidence type="ECO:0000256" key="2">
    <source>
        <dbReference type="ARBA" id="ARBA00022980"/>
    </source>
</evidence>
<evidence type="ECO:0000313" key="5">
    <source>
        <dbReference type="Proteomes" id="UP000038040"/>
    </source>
</evidence>
<dbReference type="InterPro" id="IPR005823">
    <property type="entry name" value="Ribosomal_uL13_bac-type"/>
</dbReference>
<dbReference type="AlphaFoldDB" id="A0A0N4UB50"/>
<evidence type="ECO:0000313" key="6">
    <source>
        <dbReference type="Proteomes" id="UP000274756"/>
    </source>
</evidence>
<dbReference type="Gene3D" id="3.90.1180.10">
    <property type="entry name" value="Ribosomal protein L13"/>
    <property type="match status" value="1"/>
</dbReference>
<dbReference type="GO" id="GO:0017148">
    <property type="term" value="P:negative regulation of translation"/>
    <property type="evidence" value="ECO:0007669"/>
    <property type="project" value="TreeGrafter"/>
</dbReference>
<dbReference type="InterPro" id="IPR005822">
    <property type="entry name" value="Ribosomal_uL13"/>
</dbReference>
<dbReference type="PANTHER" id="PTHR11545">
    <property type="entry name" value="RIBOSOMAL PROTEIN L13"/>
    <property type="match status" value="1"/>
</dbReference>
<dbReference type="GO" id="GO:0003735">
    <property type="term" value="F:structural constituent of ribosome"/>
    <property type="evidence" value="ECO:0007669"/>
    <property type="project" value="InterPro"/>
</dbReference>
<dbReference type="SUPFAM" id="SSF52161">
    <property type="entry name" value="Ribosomal protein L13"/>
    <property type="match status" value="1"/>
</dbReference>
<dbReference type="Proteomes" id="UP000274756">
    <property type="component" value="Unassembled WGS sequence"/>
</dbReference>
<dbReference type="HAMAP" id="MF_01366">
    <property type="entry name" value="Ribosomal_uL13"/>
    <property type="match status" value="1"/>
</dbReference>
<dbReference type="GO" id="GO:0003729">
    <property type="term" value="F:mRNA binding"/>
    <property type="evidence" value="ECO:0007669"/>
    <property type="project" value="TreeGrafter"/>
</dbReference>
<evidence type="ECO:0000313" key="4">
    <source>
        <dbReference type="EMBL" id="VDN58321.1"/>
    </source>
</evidence>
<dbReference type="FunFam" id="3.90.1180.10:FF:000005">
    <property type="entry name" value="39S ribosomal protein L13, mitochondrial"/>
    <property type="match status" value="1"/>
</dbReference>
<evidence type="ECO:0000256" key="1">
    <source>
        <dbReference type="ARBA" id="ARBA00006227"/>
    </source>
</evidence>
<dbReference type="WBParaSite" id="DME_0000441101-mRNA-1">
    <property type="protein sequence ID" value="DME_0000441101-mRNA-1"/>
    <property type="gene ID" value="DME_0000441101"/>
</dbReference>
<reference evidence="4 6" key="2">
    <citation type="submission" date="2018-11" db="EMBL/GenBank/DDBJ databases">
        <authorList>
            <consortium name="Pathogen Informatics"/>
        </authorList>
    </citation>
    <scope>NUCLEOTIDE SEQUENCE [LARGE SCALE GENOMIC DNA]</scope>
</reference>
<reference evidence="7" key="1">
    <citation type="submission" date="2017-02" db="UniProtKB">
        <authorList>
            <consortium name="WormBaseParasite"/>
        </authorList>
    </citation>
    <scope>IDENTIFICATION</scope>
</reference>